<evidence type="ECO:0000256" key="2">
    <source>
        <dbReference type="ARBA" id="ARBA00023125"/>
    </source>
</evidence>
<dbReference type="RefSeq" id="WP_207541683.1">
    <property type="nucleotide sequence ID" value="NZ_CP101030.1"/>
</dbReference>
<dbReference type="PANTHER" id="PTHR42756:SF1">
    <property type="entry name" value="TRANSCRIPTIONAL REPRESSOR OF EMRAB OPERON"/>
    <property type="match status" value="1"/>
</dbReference>
<accession>A0A8I2B4D0</accession>
<keyword evidence="1" id="KW-0805">Transcription regulation</keyword>
<dbReference type="AlphaFoldDB" id="A0A8I2B4D0"/>
<dbReference type="Proteomes" id="UP000664658">
    <property type="component" value="Unassembled WGS sequence"/>
</dbReference>
<evidence type="ECO:0000256" key="1">
    <source>
        <dbReference type="ARBA" id="ARBA00023015"/>
    </source>
</evidence>
<keyword evidence="2" id="KW-0238">DNA-binding</keyword>
<dbReference type="SMART" id="SM00347">
    <property type="entry name" value="HTH_MARR"/>
    <property type="match status" value="1"/>
</dbReference>
<sequence length="162" mass="19029">MPKPKLPIETLLERARQLNESDARQEIVLSRLLQHTTNQLLCRHNEALKRYQLNDTLFTALVLLYTSEHYSLQPSELSDLLNTSRTSATRIADELVARGWINRELLDGDRRCFQLTLNEAGLAFMQGLLPEQRQRLRNLWAPFSSEEKQQFEYLLHKLLQQR</sequence>
<dbReference type="GO" id="GO:0003677">
    <property type="term" value="F:DNA binding"/>
    <property type="evidence" value="ECO:0007669"/>
    <property type="project" value="UniProtKB-KW"/>
</dbReference>
<dbReference type="InterPro" id="IPR036388">
    <property type="entry name" value="WH-like_DNA-bd_sf"/>
</dbReference>
<name>A0A8I2B4D0_PLESH</name>
<protein>
    <submittedName>
        <fullName evidence="5">MarR family transcriptional regulator</fullName>
    </submittedName>
</protein>
<gene>
    <name evidence="5" type="ORF">J2R62_04180</name>
</gene>
<evidence type="ECO:0000256" key="3">
    <source>
        <dbReference type="ARBA" id="ARBA00023163"/>
    </source>
</evidence>
<dbReference type="GO" id="GO:0003700">
    <property type="term" value="F:DNA-binding transcription factor activity"/>
    <property type="evidence" value="ECO:0007669"/>
    <property type="project" value="InterPro"/>
</dbReference>
<dbReference type="PROSITE" id="PS50995">
    <property type="entry name" value="HTH_MARR_2"/>
    <property type="match status" value="1"/>
</dbReference>
<evidence type="ECO:0000259" key="4">
    <source>
        <dbReference type="PROSITE" id="PS50995"/>
    </source>
</evidence>
<dbReference type="PANTHER" id="PTHR42756">
    <property type="entry name" value="TRANSCRIPTIONAL REGULATOR, MARR"/>
    <property type="match status" value="1"/>
</dbReference>
<dbReference type="PRINTS" id="PR00598">
    <property type="entry name" value="HTHMARR"/>
</dbReference>
<proteinExistence type="predicted"/>
<evidence type="ECO:0000313" key="5">
    <source>
        <dbReference type="EMBL" id="MBO1107428.1"/>
    </source>
</evidence>
<dbReference type="EMBL" id="JAFNAA010000003">
    <property type="protein sequence ID" value="MBO1107428.1"/>
    <property type="molecule type" value="Genomic_DNA"/>
</dbReference>
<feature type="domain" description="HTH marR-type" evidence="4">
    <location>
        <begin position="26"/>
        <end position="160"/>
    </location>
</feature>
<evidence type="ECO:0000313" key="6">
    <source>
        <dbReference type="Proteomes" id="UP000664658"/>
    </source>
</evidence>
<organism evidence="5 6">
    <name type="scientific">Plesiomonas shigelloides</name>
    <name type="common">Aeromonas shigelloides</name>
    <dbReference type="NCBI Taxonomy" id="703"/>
    <lineage>
        <taxon>Bacteria</taxon>
        <taxon>Pseudomonadati</taxon>
        <taxon>Pseudomonadota</taxon>
        <taxon>Gammaproteobacteria</taxon>
        <taxon>Enterobacterales</taxon>
        <taxon>Enterobacteriaceae</taxon>
        <taxon>Plesiomonas</taxon>
    </lineage>
</organism>
<reference evidence="5" key="1">
    <citation type="submission" date="2021-03" db="EMBL/GenBank/DDBJ databases">
        <title>Plesiomonas shigelloides zfcc0051, isolated from zebrafish feces.</title>
        <authorList>
            <person name="Vanderhoek Z."/>
            <person name="Gaulke C."/>
        </authorList>
    </citation>
    <scope>NUCLEOTIDE SEQUENCE</scope>
    <source>
        <strain evidence="5">Zfcc0051</strain>
    </source>
</reference>
<comment type="caution">
    <text evidence="5">The sequence shown here is derived from an EMBL/GenBank/DDBJ whole genome shotgun (WGS) entry which is preliminary data.</text>
</comment>
<keyword evidence="3" id="KW-0804">Transcription</keyword>
<dbReference type="Gene3D" id="1.10.10.10">
    <property type="entry name" value="Winged helix-like DNA-binding domain superfamily/Winged helix DNA-binding domain"/>
    <property type="match status" value="1"/>
</dbReference>
<dbReference type="Pfam" id="PF01047">
    <property type="entry name" value="MarR"/>
    <property type="match status" value="1"/>
</dbReference>
<dbReference type="InterPro" id="IPR000835">
    <property type="entry name" value="HTH_MarR-typ"/>
</dbReference>
<dbReference type="SUPFAM" id="SSF46785">
    <property type="entry name" value="Winged helix' DNA-binding domain"/>
    <property type="match status" value="1"/>
</dbReference>
<dbReference type="InterPro" id="IPR036390">
    <property type="entry name" value="WH_DNA-bd_sf"/>
</dbReference>